<evidence type="ECO:0000313" key="9">
    <source>
        <dbReference type="Proteomes" id="UP000617531"/>
    </source>
</evidence>
<name>A0A8J3M296_9MICO</name>
<feature type="region of interest" description="Disordered" evidence="6">
    <location>
        <begin position="1"/>
        <end position="23"/>
    </location>
</feature>
<evidence type="ECO:0000256" key="4">
    <source>
        <dbReference type="ARBA" id="ARBA00022840"/>
    </source>
</evidence>
<organism evidence="8 9">
    <name type="scientific">Pseudolysinimonas yzui</name>
    <dbReference type="NCBI Taxonomy" id="2708254"/>
    <lineage>
        <taxon>Bacteria</taxon>
        <taxon>Bacillati</taxon>
        <taxon>Actinomycetota</taxon>
        <taxon>Actinomycetes</taxon>
        <taxon>Micrococcales</taxon>
        <taxon>Microbacteriaceae</taxon>
        <taxon>Pseudolysinimonas</taxon>
    </lineage>
</organism>
<dbReference type="Gene3D" id="1.10.10.160">
    <property type="match status" value="1"/>
</dbReference>
<dbReference type="GO" id="GO:0005524">
    <property type="term" value="F:ATP binding"/>
    <property type="evidence" value="ECO:0007669"/>
    <property type="project" value="UniProtKB-UniRule"/>
</dbReference>
<dbReference type="GO" id="GO:0043138">
    <property type="term" value="F:3'-5' DNA helicase activity"/>
    <property type="evidence" value="ECO:0007669"/>
    <property type="project" value="TreeGrafter"/>
</dbReference>
<dbReference type="InterPro" id="IPR000212">
    <property type="entry name" value="DNA_helicase_UvrD/REP"/>
</dbReference>
<feature type="compositionally biased region" description="Basic and acidic residues" evidence="6">
    <location>
        <begin position="12"/>
        <end position="23"/>
    </location>
</feature>
<dbReference type="EMBL" id="BNAI01000001">
    <property type="protein sequence ID" value="GHF06699.1"/>
    <property type="molecule type" value="Genomic_DNA"/>
</dbReference>
<dbReference type="RefSeq" id="WP_229841819.1">
    <property type="nucleotide sequence ID" value="NZ_BNAI01000001.1"/>
</dbReference>
<keyword evidence="3 5" id="KW-0347">Helicase</keyword>
<evidence type="ECO:0000259" key="7">
    <source>
        <dbReference type="PROSITE" id="PS51198"/>
    </source>
</evidence>
<protein>
    <submittedName>
        <fullName evidence="8">DNA helicase</fullName>
    </submittedName>
</protein>
<dbReference type="GO" id="GO:0000725">
    <property type="term" value="P:recombinational repair"/>
    <property type="evidence" value="ECO:0007669"/>
    <property type="project" value="TreeGrafter"/>
</dbReference>
<reference evidence="8" key="2">
    <citation type="submission" date="2020-09" db="EMBL/GenBank/DDBJ databases">
        <authorList>
            <person name="Sun Q."/>
            <person name="Zhou Y."/>
        </authorList>
    </citation>
    <scope>NUCLEOTIDE SEQUENCE</scope>
    <source>
        <strain evidence="8">CGMCC 1.16548</strain>
    </source>
</reference>
<comment type="caution">
    <text evidence="8">The sequence shown here is derived from an EMBL/GenBank/DDBJ whole genome shotgun (WGS) entry which is preliminary data.</text>
</comment>
<dbReference type="AlphaFoldDB" id="A0A8J3M296"/>
<dbReference type="PROSITE" id="PS51198">
    <property type="entry name" value="UVRD_HELICASE_ATP_BIND"/>
    <property type="match status" value="1"/>
</dbReference>
<evidence type="ECO:0000256" key="3">
    <source>
        <dbReference type="ARBA" id="ARBA00022806"/>
    </source>
</evidence>
<accession>A0A8J3M296</accession>
<dbReference type="PANTHER" id="PTHR11070:SF45">
    <property type="entry name" value="DNA 3'-5' HELICASE"/>
    <property type="match status" value="1"/>
</dbReference>
<dbReference type="Pfam" id="PF00580">
    <property type="entry name" value="UvrD-helicase"/>
    <property type="match status" value="1"/>
</dbReference>
<keyword evidence="4 5" id="KW-0067">ATP-binding</keyword>
<dbReference type="PANTHER" id="PTHR11070">
    <property type="entry name" value="UVRD / RECB / PCRA DNA HELICASE FAMILY MEMBER"/>
    <property type="match status" value="1"/>
</dbReference>
<dbReference type="SUPFAM" id="SSF52540">
    <property type="entry name" value="P-loop containing nucleoside triphosphate hydrolases"/>
    <property type="match status" value="1"/>
</dbReference>
<feature type="binding site" evidence="5">
    <location>
        <begin position="263"/>
        <end position="270"/>
    </location>
    <ligand>
        <name>ATP</name>
        <dbReference type="ChEBI" id="CHEBI:30616"/>
    </ligand>
</feature>
<keyword evidence="1 5" id="KW-0547">Nucleotide-binding</keyword>
<dbReference type="GO" id="GO:0003677">
    <property type="term" value="F:DNA binding"/>
    <property type="evidence" value="ECO:0007669"/>
    <property type="project" value="UniProtKB-KW"/>
</dbReference>
<keyword evidence="9" id="KW-1185">Reference proteome</keyword>
<dbReference type="InterPro" id="IPR011528">
    <property type="entry name" value="NERD"/>
</dbReference>
<dbReference type="InterPro" id="IPR014016">
    <property type="entry name" value="UvrD-like_ATP-bd"/>
</dbReference>
<dbReference type="Pfam" id="PF08378">
    <property type="entry name" value="NERD"/>
    <property type="match status" value="1"/>
</dbReference>
<gene>
    <name evidence="8" type="ORF">GCM10011600_04140</name>
</gene>
<dbReference type="GO" id="GO:0016787">
    <property type="term" value="F:hydrolase activity"/>
    <property type="evidence" value="ECO:0007669"/>
    <property type="project" value="UniProtKB-UniRule"/>
</dbReference>
<evidence type="ECO:0000256" key="2">
    <source>
        <dbReference type="ARBA" id="ARBA00022801"/>
    </source>
</evidence>
<keyword evidence="2 5" id="KW-0378">Hydrolase</keyword>
<evidence type="ECO:0000256" key="5">
    <source>
        <dbReference type="PROSITE-ProRule" id="PRU00560"/>
    </source>
</evidence>
<dbReference type="InterPro" id="IPR027417">
    <property type="entry name" value="P-loop_NTPase"/>
</dbReference>
<evidence type="ECO:0000256" key="6">
    <source>
        <dbReference type="SAM" id="MobiDB-lite"/>
    </source>
</evidence>
<evidence type="ECO:0000313" key="8">
    <source>
        <dbReference type="EMBL" id="GHF06699.1"/>
    </source>
</evidence>
<dbReference type="Gene3D" id="3.40.50.300">
    <property type="entry name" value="P-loop containing nucleotide triphosphate hydrolases"/>
    <property type="match status" value="2"/>
</dbReference>
<dbReference type="InterPro" id="IPR013986">
    <property type="entry name" value="DExx_box_DNA_helicase_dom_sf"/>
</dbReference>
<sequence>MAAGDPVAGEAARQREQADESARRAGIARQMALSFETTAPSEQRLARALIELEPLGYSLLADRKHPGPAGGSVDLVLVGPSGVVLVGTTSWPQVTIAGGRVWRGDVDATNEVERLADLLHLTQGELAEIGLAPGEVHAVIALTGVDLPRTQLLGVTLLGDTAAIGEIARLGVRLSPTRVAEVRTALEHLFPPMTTGPVTLPVAATQVAADPQLPIDPPTAEQLHAALLDGYRRAPIEEWMAFLDPDQARLVRRSFNGPSRIRGAAGTGKTVVALHRAAYLARVTGGPVLVTTFVRTLPAVLQSLLHRMAPDVADRVEFRSVHGFAAEVLAARGSRLDVDAELASRLFDEVWRRHGIDGPLGVIDPAARYWYEEVSAVLKGRGLTRFEQYAGLARHGRQRPLTVDQRAAVWELYVAYENALRARDVADWQDLILEAHAALQEQPLDTYRAVIVDEVQDLSPLMIRMLHSLVGDIPDGLNLVGDGQQTIYPGGATLAEAGVSIAGRAAVLTTNYRNTAEIAEFAGLLVEGDRLTDIEGATTGADAARALRRGPRPVYTVFPSRAVHDRSLVERVRRIVADSAASGRGVRLGDIGVLALYAWHAQEAAEALADAGIPTIDLATYDGAPVDAVKVGTIKRAKGLEFAEVLVVRTPPYLVQDGGAALDAAAVERTVLQRRELFVGLTRARDGLWVGVA</sequence>
<evidence type="ECO:0000256" key="1">
    <source>
        <dbReference type="ARBA" id="ARBA00022741"/>
    </source>
</evidence>
<proteinExistence type="predicted"/>
<dbReference type="Proteomes" id="UP000617531">
    <property type="component" value="Unassembled WGS sequence"/>
</dbReference>
<reference evidence="8" key="1">
    <citation type="journal article" date="2014" name="Int. J. Syst. Evol. Microbiol.">
        <title>Complete genome sequence of Corynebacterium casei LMG S-19264T (=DSM 44701T), isolated from a smear-ripened cheese.</title>
        <authorList>
            <consortium name="US DOE Joint Genome Institute (JGI-PGF)"/>
            <person name="Walter F."/>
            <person name="Albersmeier A."/>
            <person name="Kalinowski J."/>
            <person name="Ruckert C."/>
        </authorList>
    </citation>
    <scope>NUCLEOTIDE SEQUENCE</scope>
    <source>
        <strain evidence="8">CGMCC 1.16548</strain>
    </source>
</reference>
<feature type="domain" description="UvrD-like helicase ATP-binding" evidence="7">
    <location>
        <begin position="242"/>
        <end position="515"/>
    </location>
</feature>